<dbReference type="RefSeq" id="WP_404316897.1">
    <property type="nucleotide sequence ID" value="NZ_JAUIYO010000006.1"/>
</dbReference>
<feature type="transmembrane region" description="Helical" evidence="1">
    <location>
        <begin position="32"/>
        <end position="52"/>
    </location>
</feature>
<evidence type="ECO:0000313" key="2">
    <source>
        <dbReference type="EMBL" id="MFK2826023.1"/>
    </source>
</evidence>
<accession>A0ABW8I949</accession>
<gene>
    <name evidence="2" type="ORF">QYG89_10145</name>
</gene>
<sequence>MKNQRFYPLEILLWCIAMPGFGQFLNRKWIKGIVFILLEFLINVNSKLNLFIKYSFQGKAETAIYAADFEWMLFYPCVYIFSMFDGYIDALKISGQQRPPLLSIPFLTAAYLSTVSVIYSDKEWLYTYIPPVFIPIIGIIAGFILGGFVRNILLARELKELA</sequence>
<feature type="transmembrane region" description="Helical" evidence="1">
    <location>
        <begin position="125"/>
        <end position="149"/>
    </location>
</feature>
<proteinExistence type="predicted"/>
<evidence type="ECO:0000313" key="3">
    <source>
        <dbReference type="Proteomes" id="UP001619911"/>
    </source>
</evidence>
<evidence type="ECO:0000256" key="1">
    <source>
        <dbReference type="SAM" id="Phobius"/>
    </source>
</evidence>
<comment type="caution">
    <text evidence="2">The sequence shown here is derived from an EMBL/GenBank/DDBJ whole genome shotgun (WGS) entry which is preliminary data.</text>
</comment>
<dbReference type="EMBL" id="JAUIYO010000006">
    <property type="protein sequence ID" value="MFK2826023.1"/>
    <property type="molecule type" value="Genomic_DNA"/>
</dbReference>
<organism evidence="2 3">
    <name type="scientific">Bacillus lumedeiriae</name>
    <dbReference type="NCBI Taxonomy" id="3058829"/>
    <lineage>
        <taxon>Bacteria</taxon>
        <taxon>Bacillati</taxon>
        <taxon>Bacillota</taxon>
        <taxon>Bacilli</taxon>
        <taxon>Bacillales</taxon>
        <taxon>Bacillaceae</taxon>
        <taxon>Bacillus</taxon>
    </lineage>
</organism>
<feature type="transmembrane region" description="Helical" evidence="1">
    <location>
        <begin position="100"/>
        <end position="119"/>
    </location>
</feature>
<keyword evidence="1" id="KW-0812">Transmembrane</keyword>
<protein>
    <submittedName>
        <fullName evidence="2">Uncharacterized protein</fullName>
    </submittedName>
</protein>
<feature type="transmembrane region" description="Helical" evidence="1">
    <location>
        <begin position="72"/>
        <end position="88"/>
    </location>
</feature>
<dbReference type="Proteomes" id="UP001619911">
    <property type="component" value="Unassembled WGS sequence"/>
</dbReference>
<keyword evidence="1" id="KW-1133">Transmembrane helix</keyword>
<name>A0ABW8I949_9BACI</name>
<keyword evidence="3" id="KW-1185">Reference proteome</keyword>
<reference evidence="2 3" key="1">
    <citation type="submission" date="2023-07" db="EMBL/GenBank/DDBJ databases">
        <title>Bacillus lucianemedeirus sp. nov, a new species isolated from an immunobiological production facility.</title>
        <authorList>
            <person name="Costa L.V."/>
            <person name="Miranda R.V.S.L."/>
            <person name="Brandao M.L.L."/>
            <person name="Reis C.M.F."/>
            <person name="Frazao A.M."/>
            <person name="Cruz F.V."/>
            <person name="Baio P.V.P."/>
            <person name="Veras J.F.C."/>
            <person name="Ramos J.N."/>
            <person name="Vieira V."/>
        </authorList>
    </citation>
    <scope>NUCLEOTIDE SEQUENCE [LARGE SCALE GENOMIC DNA]</scope>
    <source>
        <strain evidence="2 3">B190/17</strain>
    </source>
</reference>
<keyword evidence="1" id="KW-0472">Membrane</keyword>